<accession>A0A7U3VQ94</accession>
<reference evidence="1 2" key="1">
    <citation type="journal article" date="2010" name="J. Bacteriol.">
        <title>Biochemical characterization of a novel indole prenyltransferase from Streptomyces sp. SN-593.</title>
        <authorList>
            <person name="Takahashi S."/>
            <person name="Takagi H."/>
            <person name="Toyoda A."/>
            <person name="Uramoto M."/>
            <person name="Nogawa T."/>
            <person name="Ueki M."/>
            <person name="Sakaki Y."/>
            <person name="Osada H."/>
        </authorList>
    </citation>
    <scope>NUCLEOTIDE SEQUENCE [LARGE SCALE GENOMIC DNA]</scope>
    <source>
        <strain evidence="1 2">SN-593</strain>
    </source>
</reference>
<dbReference type="Proteomes" id="UP000595703">
    <property type="component" value="Chromosome"/>
</dbReference>
<organism evidence="1 2">
    <name type="scientific">Actinacidiphila reveromycinica</name>
    <dbReference type="NCBI Taxonomy" id="659352"/>
    <lineage>
        <taxon>Bacteria</taxon>
        <taxon>Bacillati</taxon>
        <taxon>Actinomycetota</taxon>
        <taxon>Actinomycetes</taxon>
        <taxon>Kitasatosporales</taxon>
        <taxon>Streptomycetaceae</taxon>
        <taxon>Actinacidiphila</taxon>
    </lineage>
</organism>
<reference evidence="1 2" key="4">
    <citation type="journal article" date="2020" name="Sci. Rep.">
        <title>beta-carboline chemical signals induce reveromycin production through a LuxR family regulator in Streptomyces sp. SN-593.</title>
        <authorList>
            <person name="Panthee S."/>
            <person name="Kito N."/>
            <person name="Hayashi T."/>
            <person name="Shimizu T."/>
            <person name="Ishikawa J."/>
            <person name="Hamamoto H."/>
            <person name="Osada H."/>
            <person name="Takahashi S."/>
        </authorList>
    </citation>
    <scope>NUCLEOTIDE SEQUENCE [LARGE SCALE GENOMIC DNA]</scope>
    <source>
        <strain evidence="1 2">SN-593</strain>
    </source>
</reference>
<proteinExistence type="predicted"/>
<protein>
    <submittedName>
        <fullName evidence="1">Uncharacterized protein</fullName>
    </submittedName>
</protein>
<gene>
    <name evidence="1" type="ORF">RVR_6108</name>
</gene>
<reference evidence="1 2" key="3">
    <citation type="journal article" date="2011" name="Nat. Chem. Biol.">
        <title>Reveromycin A biosynthesis uses RevG and RevJ for stereospecific spiroacetal formation.</title>
        <authorList>
            <person name="Takahashi S."/>
            <person name="Toyoda A."/>
            <person name="Sekiyama Y."/>
            <person name="Takagi H."/>
            <person name="Nogawa T."/>
            <person name="Uramoto M."/>
            <person name="Suzuki R."/>
            <person name="Koshino H."/>
            <person name="Kumano T."/>
            <person name="Panthee S."/>
            <person name="Dairi T."/>
            <person name="Ishikawa J."/>
            <person name="Ikeda H."/>
            <person name="Sakaki Y."/>
            <person name="Osada H."/>
        </authorList>
    </citation>
    <scope>NUCLEOTIDE SEQUENCE [LARGE SCALE GENOMIC DNA]</scope>
    <source>
        <strain evidence="1 2">SN-593</strain>
    </source>
</reference>
<dbReference type="AlphaFoldDB" id="A0A7U3VQ94"/>
<keyword evidence="2" id="KW-1185">Reference proteome</keyword>
<sequence length="84" mass="8974">MTTREFIMCVPNITPRLSLMAVGDLRDALTALERGQGPTAITALMSIDTESWQAIEHRLAAVGGDFRRLLERAGLTPGPAGPLG</sequence>
<evidence type="ECO:0000313" key="2">
    <source>
        <dbReference type="Proteomes" id="UP000595703"/>
    </source>
</evidence>
<evidence type="ECO:0000313" key="1">
    <source>
        <dbReference type="EMBL" id="BBA99474.1"/>
    </source>
</evidence>
<reference evidence="1 2" key="2">
    <citation type="journal article" date="2011" name="J. Antibiot.">
        <title>Furaquinocins I and J: novel polyketide isoprenoid hybrid compounds from Streptomyces reveromyceticus SN-593.</title>
        <authorList>
            <person name="Panthee S."/>
            <person name="Takahashi S."/>
            <person name="Takagi H."/>
            <person name="Nogawa T."/>
            <person name="Oowada E."/>
            <person name="Uramoto M."/>
            <person name="Osada H."/>
        </authorList>
    </citation>
    <scope>NUCLEOTIDE SEQUENCE [LARGE SCALE GENOMIC DNA]</scope>
    <source>
        <strain evidence="1 2">SN-593</strain>
    </source>
</reference>
<dbReference type="KEGG" id="arev:RVR_6108"/>
<dbReference type="EMBL" id="AP018365">
    <property type="protein sequence ID" value="BBA99474.1"/>
    <property type="molecule type" value="Genomic_DNA"/>
</dbReference>
<name>A0A7U3VQ94_9ACTN</name>